<accession>A0A225W965</accession>
<dbReference type="Proteomes" id="UP000198211">
    <property type="component" value="Unassembled WGS sequence"/>
</dbReference>
<name>A0A225W965_9STRA</name>
<gene>
    <name evidence="1" type="ORF">PHMEG_00012267</name>
</gene>
<organism evidence="1 2">
    <name type="scientific">Phytophthora megakarya</name>
    <dbReference type="NCBI Taxonomy" id="4795"/>
    <lineage>
        <taxon>Eukaryota</taxon>
        <taxon>Sar</taxon>
        <taxon>Stramenopiles</taxon>
        <taxon>Oomycota</taxon>
        <taxon>Peronosporomycetes</taxon>
        <taxon>Peronosporales</taxon>
        <taxon>Peronosporaceae</taxon>
        <taxon>Phytophthora</taxon>
    </lineage>
</organism>
<evidence type="ECO:0000313" key="1">
    <source>
        <dbReference type="EMBL" id="OWZ14276.1"/>
    </source>
</evidence>
<evidence type="ECO:0000313" key="2">
    <source>
        <dbReference type="Proteomes" id="UP000198211"/>
    </source>
</evidence>
<sequence>MKCAGVGPGNRMEQSGYLTADFTQKSCSAVIGSIVANTAGNQKCCNFPDIREDSFKRFCNLQLPDHRFADYHPSVQPC</sequence>
<proteinExistence type="predicted"/>
<reference evidence="2" key="1">
    <citation type="submission" date="2017-03" db="EMBL/GenBank/DDBJ databases">
        <title>Phytopthora megakarya and P. palmivora, two closely related causual agents of cacao black pod achieved similar genome size and gene model numbers by different mechanisms.</title>
        <authorList>
            <person name="Ali S."/>
            <person name="Shao J."/>
            <person name="Larry D.J."/>
            <person name="Kronmiller B."/>
            <person name="Shen D."/>
            <person name="Strem M.D."/>
            <person name="Melnick R.L."/>
            <person name="Guiltinan M.J."/>
            <person name="Tyler B.M."/>
            <person name="Meinhardt L.W."/>
            <person name="Bailey B.A."/>
        </authorList>
    </citation>
    <scope>NUCLEOTIDE SEQUENCE [LARGE SCALE GENOMIC DNA]</scope>
    <source>
        <strain evidence="2">zdho120</strain>
    </source>
</reference>
<dbReference type="AlphaFoldDB" id="A0A225W965"/>
<keyword evidence="2" id="KW-1185">Reference proteome</keyword>
<comment type="caution">
    <text evidence="1">The sequence shown here is derived from an EMBL/GenBank/DDBJ whole genome shotgun (WGS) entry which is preliminary data.</text>
</comment>
<dbReference type="EMBL" id="NBNE01001375">
    <property type="protein sequence ID" value="OWZ14276.1"/>
    <property type="molecule type" value="Genomic_DNA"/>
</dbReference>
<protein>
    <submittedName>
        <fullName evidence="1">Uncharacterized protein</fullName>
    </submittedName>
</protein>
<dbReference type="OrthoDB" id="141287at2759"/>